<dbReference type="Proteomes" id="UP001501521">
    <property type="component" value="Unassembled WGS sequence"/>
</dbReference>
<keyword evidence="4" id="KW-1185">Reference proteome</keyword>
<evidence type="ECO:0000313" key="3">
    <source>
        <dbReference type="EMBL" id="GAA4891709.1"/>
    </source>
</evidence>
<dbReference type="PANTHER" id="PTHR19136:SF81">
    <property type="entry name" value="MOLYBDENUM COFACTOR GUANYLYLTRANSFERASE"/>
    <property type="match status" value="1"/>
</dbReference>
<protein>
    <submittedName>
        <fullName evidence="3">Molybdenum cofactor guanylyltransferase</fullName>
    </submittedName>
</protein>
<proteinExistence type="predicted"/>
<accession>A0ABP9F7X5</accession>
<dbReference type="Pfam" id="PF12804">
    <property type="entry name" value="NTP_transf_3"/>
    <property type="match status" value="1"/>
</dbReference>
<dbReference type="EMBL" id="BAABLV010000008">
    <property type="protein sequence ID" value="GAA4891709.1"/>
    <property type="molecule type" value="Genomic_DNA"/>
</dbReference>
<name>A0ABP9F7X5_9ACTN</name>
<keyword evidence="1" id="KW-0808">Transferase</keyword>
<dbReference type="Gene3D" id="3.90.550.10">
    <property type="entry name" value="Spore Coat Polysaccharide Biosynthesis Protein SpsA, Chain A"/>
    <property type="match status" value="1"/>
</dbReference>
<dbReference type="GO" id="GO:0016779">
    <property type="term" value="F:nucleotidyltransferase activity"/>
    <property type="evidence" value="ECO:0007669"/>
    <property type="project" value="UniProtKB-KW"/>
</dbReference>
<comment type="caution">
    <text evidence="3">The sequence shown here is derived from an EMBL/GenBank/DDBJ whole genome shotgun (WGS) entry which is preliminary data.</text>
</comment>
<sequence>MLAAIVLGGGRSARMGTDKLALRLGGATLLDRTCAAAARVAGRVVVAGHERPGLDVEFVLEDPPFGGPVAGIVAAAASLDIPARIASGGDSDWVVILAGDLANPRAVVDLLAAAEPGPDGVVLVDDEGWPQFLAGRYRLAALRRALDAAGGARDTSVRRFFAGLDLARVPAPPSVTADLDTPEEFAQARCLFYDTP</sequence>
<feature type="domain" description="MobA-like NTP transferase" evidence="2">
    <location>
        <begin position="4"/>
        <end position="154"/>
    </location>
</feature>
<evidence type="ECO:0000313" key="4">
    <source>
        <dbReference type="Proteomes" id="UP001501521"/>
    </source>
</evidence>
<dbReference type="RefSeq" id="WP_345578716.1">
    <property type="nucleotide sequence ID" value="NZ_BAABLV010000008.1"/>
</dbReference>
<organism evidence="3 4">
    <name type="scientific">Tessaracoccus lubricantis</name>
    <dbReference type="NCBI Taxonomy" id="545543"/>
    <lineage>
        <taxon>Bacteria</taxon>
        <taxon>Bacillati</taxon>
        <taxon>Actinomycetota</taxon>
        <taxon>Actinomycetes</taxon>
        <taxon>Propionibacteriales</taxon>
        <taxon>Propionibacteriaceae</taxon>
        <taxon>Tessaracoccus</taxon>
    </lineage>
</organism>
<dbReference type="SUPFAM" id="SSF53448">
    <property type="entry name" value="Nucleotide-diphospho-sugar transferases"/>
    <property type="match status" value="1"/>
</dbReference>
<evidence type="ECO:0000256" key="1">
    <source>
        <dbReference type="ARBA" id="ARBA00022679"/>
    </source>
</evidence>
<reference evidence="4" key="1">
    <citation type="journal article" date="2019" name="Int. J. Syst. Evol. Microbiol.">
        <title>The Global Catalogue of Microorganisms (GCM) 10K type strain sequencing project: providing services to taxonomists for standard genome sequencing and annotation.</title>
        <authorList>
            <consortium name="The Broad Institute Genomics Platform"/>
            <consortium name="The Broad Institute Genome Sequencing Center for Infectious Disease"/>
            <person name="Wu L."/>
            <person name="Ma J."/>
        </authorList>
    </citation>
    <scope>NUCLEOTIDE SEQUENCE [LARGE SCALE GENOMIC DNA]</scope>
    <source>
        <strain evidence="4">JCM 19125</strain>
    </source>
</reference>
<dbReference type="PANTHER" id="PTHR19136">
    <property type="entry name" value="MOLYBDENUM COFACTOR GUANYLYLTRANSFERASE"/>
    <property type="match status" value="1"/>
</dbReference>
<keyword evidence="3" id="KW-0548">Nucleotidyltransferase</keyword>
<gene>
    <name evidence="3" type="ORF">GCM10025789_05820</name>
</gene>
<evidence type="ECO:0000259" key="2">
    <source>
        <dbReference type="Pfam" id="PF12804"/>
    </source>
</evidence>
<dbReference type="InterPro" id="IPR025877">
    <property type="entry name" value="MobA-like_NTP_Trfase"/>
</dbReference>
<dbReference type="InterPro" id="IPR029044">
    <property type="entry name" value="Nucleotide-diphossugar_trans"/>
</dbReference>